<feature type="transmembrane region" description="Helical" evidence="1">
    <location>
        <begin position="84"/>
        <end position="117"/>
    </location>
</feature>
<evidence type="ECO:0000256" key="1">
    <source>
        <dbReference type="SAM" id="Phobius"/>
    </source>
</evidence>
<protein>
    <submittedName>
        <fullName evidence="2">Uncharacterized protein</fullName>
    </submittedName>
</protein>
<keyword evidence="1" id="KW-0472">Membrane</keyword>
<keyword evidence="1" id="KW-0812">Transmembrane</keyword>
<accession>A0A1Y4LXN5</accession>
<comment type="caution">
    <text evidence="2">The sequence shown here is derived from an EMBL/GenBank/DDBJ whole genome shotgun (WGS) entry which is preliminary data.</text>
</comment>
<keyword evidence="3" id="KW-1185">Reference proteome</keyword>
<gene>
    <name evidence="2" type="ORF">B5F14_03280</name>
</gene>
<dbReference type="Proteomes" id="UP000195447">
    <property type="component" value="Unassembled WGS sequence"/>
</dbReference>
<proteinExistence type="predicted"/>
<dbReference type="RefSeq" id="WP_087158349.1">
    <property type="nucleotide sequence ID" value="NZ_NFKM01000004.1"/>
</dbReference>
<organism evidence="2 3">
    <name type="scientific">Faecalitalea cylindroides</name>
    <dbReference type="NCBI Taxonomy" id="39483"/>
    <lineage>
        <taxon>Bacteria</taxon>
        <taxon>Bacillati</taxon>
        <taxon>Bacillota</taxon>
        <taxon>Erysipelotrichia</taxon>
        <taxon>Erysipelotrichales</taxon>
        <taxon>Erysipelotrichaceae</taxon>
        <taxon>Faecalitalea</taxon>
    </lineage>
</organism>
<sequence>MWKYRCKTHLLSLLGAFIVGCVVTAIFFFTNTETYLQILPADVYKFISENIWLTCAAGGLSFAGVINIILIAQMLMSLYNLNPFIFIILIMFAAEPLVILGIVLVVPAVIVCIYGMISLNKERGKEMKAHNFSQDEELVRMYKLHHKLDENVKSLAENCRKNVNKMTYLYILGIVALFCVLFFIQNIMIATLAFLFYMFLFNILLRYRASCLIPITSLLYDKCDPEACASAIIYYSTKNGKVKLKSQTLFAQCLIYLDDPQLAQDILINYPRKDAASSLSYWSLMANIYYLMKDEDGLNRCKEEAQKIQLGFGQTGVMIQNEELASIQNKIDLMNGEFSTCKKYYLDSLNKARFTFQQVDSCYYIALISFVEQDYPLANMYFDRVINLGNKMCYVSKAKRYQSKMENMNLDIHEG</sequence>
<name>A0A1Y4LXN5_9FIRM</name>
<dbReference type="AlphaFoldDB" id="A0A1Y4LXN5"/>
<feature type="transmembrane region" description="Helical" evidence="1">
    <location>
        <begin position="168"/>
        <end position="200"/>
    </location>
</feature>
<dbReference type="PROSITE" id="PS51257">
    <property type="entry name" value="PROKAR_LIPOPROTEIN"/>
    <property type="match status" value="1"/>
</dbReference>
<feature type="transmembrane region" description="Helical" evidence="1">
    <location>
        <begin position="51"/>
        <end position="72"/>
    </location>
</feature>
<dbReference type="EMBL" id="NFKM01000004">
    <property type="protein sequence ID" value="OUP61348.1"/>
    <property type="molecule type" value="Genomic_DNA"/>
</dbReference>
<keyword evidence="1" id="KW-1133">Transmembrane helix</keyword>
<evidence type="ECO:0000313" key="2">
    <source>
        <dbReference type="EMBL" id="OUP61348.1"/>
    </source>
</evidence>
<evidence type="ECO:0000313" key="3">
    <source>
        <dbReference type="Proteomes" id="UP000195447"/>
    </source>
</evidence>
<reference evidence="3" key="1">
    <citation type="submission" date="2017-04" db="EMBL/GenBank/DDBJ databases">
        <title>Function of individual gut microbiota members based on whole genome sequencing of pure cultures obtained from chicken caecum.</title>
        <authorList>
            <person name="Medvecky M."/>
            <person name="Cejkova D."/>
            <person name="Polansky O."/>
            <person name="Karasova D."/>
            <person name="Kubasova T."/>
            <person name="Cizek A."/>
            <person name="Rychlik I."/>
        </authorList>
    </citation>
    <scope>NUCLEOTIDE SEQUENCE [LARGE SCALE GENOMIC DNA]</scope>
    <source>
        <strain evidence="3">An178</strain>
    </source>
</reference>
<feature type="transmembrane region" description="Helical" evidence="1">
    <location>
        <begin position="12"/>
        <end position="31"/>
    </location>
</feature>